<feature type="domain" description="AMP-binding enzyme C-terminal" evidence="4">
    <location>
        <begin position="414"/>
        <end position="486"/>
    </location>
</feature>
<dbReference type="Pfam" id="PF13193">
    <property type="entry name" value="AMP-binding_C"/>
    <property type="match status" value="1"/>
</dbReference>
<comment type="similarity">
    <text evidence="1">Belongs to the ATP-dependent AMP-binding enzyme family.</text>
</comment>
<organism evidence="5 6">
    <name type="scientific">Micromonospora carbonacea</name>
    <dbReference type="NCBI Taxonomy" id="47853"/>
    <lineage>
        <taxon>Bacteria</taxon>
        <taxon>Bacillati</taxon>
        <taxon>Actinomycetota</taxon>
        <taxon>Actinomycetes</taxon>
        <taxon>Micromonosporales</taxon>
        <taxon>Micromonosporaceae</taxon>
        <taxon>Micromonospora</taxon>
    </lineage>
</organism>
<dbReference type="InterPro" id="IPR000873">
    <property type="entry name" value="AMP-dep_synth/lig_dom"/>
</dbReference>
<name>A0A1C4YJS4_9ACTN</name>
<dbReference type="PANTHER" id="PTHR43201">
    <property type="entry name" value="ACYL-COA SYNTHETASE"/>
    <property type="match status" value="1"/>
</dbReference>
<evidence type="ECO:0000256" key="1">
    <source>
        <dbReference type="ARBA" id="ARBA00006432"/>
    </source>
</evidence>
<evidence type="ECO:0000256" key="2">
    <source>
        <dbReference type="ARBA" id="ARBA00022598"/>
    </source>
</evidence>
<dbReference type="Gene3D" id="3.40.50.12780">
    <property type="entry name" value="N-terminal domain of ligase-like"/>
    <property type="match status" value="1"/>
</dbReference>
<accession>A0A1C4YJS4</accession>
<proteinExistence type="inferred from homology"/>
<dbReference type="GO" id="GO:0031956">
    <property type="term" value="F:medium-chain fatty acid-CoA ligase activity"/>
    <property type="evidence" value="ECO:0007669"/>
    <property type="project" value="TreeGrafter"/>
</dbReference>
<protein>
    <submittedName>
        <fullName evidence="5">Malonyl-CoA/methylmalonyl-CoA synthetase</fullName>
    </submittedName>
</protein>
<dbReference type="AlphaFoldDB" id="A0A1C4YJS4"/>
<reference evidence="6" key="1">
    <citation type="submission" date="2016-06" db="EMBL/GenBank/DDBJ databases">
        <authorList>
            <person name="Varghese N."/>
            <person name="Submissions Spin"/>
        </authorList>
    </citation>
    <scope>NUCLEOTIDE SEQUENCE [LARGE SCALE GENOMIC DNA]</scope>
    <source>
        <strain evidence="6">DSM 43168</strain>
    </source>
</reference>
<dbReference type="EMBL" id="FMCT01000006">
    <property type="protein sequence ID" value="SCF20938.1"/>
    <property type="molecule type" value="Genomic_DNA"/>
</dbReference>
<dbReference type="Gene3D" id="3.30.300.30">
    <property type="match status" value="1"/>
</dbReference>
<gene>
    <name evidence="5" type="ORF">GA0070563_106190</name>
</gene>
<dbReference type="InterPro" id="IPR045851">
    <property type="entry name" value="AMP-bd_C_sf"/>
</dbReference>
<evidence type="ECO:0000259" key="4">
    <source>
        <dbReference type="Pfam" id="PF13193"/>
    </source>
</evidence>
<evidence type="ECO:0000259" key="3">
    <source>
        <dbReference type="Pfam" id="PF00501"/>
    </source>
</evidence>
<sequence length="516" mass="53387">MPTDRRPAYAPHADHDAVAALRERLTAHADERPDAPAVRWRTAAGWSGTTWRELAATARRVAARATAELPAGRAVVVATVNTGAHAAVLLGLLAAGFDVVLVEHDSSYLADPLSAVYAARPGAVVAAVDGPRPTATGELRRLAVEDLVAGAPQAEWPDRTPGAATVLQLTSGSTGEPRVAAVPLGAALRGGALYRDLFDLDERDTILAAVPLAHSFGFVGALCAAVLSGGTLALLVRFTGRGLVEGLDAGATALLATPFVYGLVPDLLHGRVRPDRLRVALCSGGPLTPAAAGAAGGRLGCPVRQIYGSTETGLIACQPGRSRPWPAEGVGGFVPGVRWRVEPAQGSEAGRLLVRTSTMFTGYVGRGGAEALRPDGYYDTGDLVDVDDAGDVTIVGRKATFINVGGRKVNPRRLERLIGELPGVRAVHVCGLPDARGNEEIHAVVELTPGTDPAAVVAGCRQRLTAYEVPHHVHAVDRLPRTALGKVAAPALRDLIAGRGAGAPGGTTATRRSTRT</sequence>
<dbReference type="GO" id="GO:0006631">
    <property type="term" value="P:fatty acid metabolic process"/>
    <property type="evidence" value="ECO:0007669"/>
    <property type="project" value="TreeGrafter"/>
</dbReference>
<dbReference type="Pfam" id="PF00501">
    <property type="entry name" value="AMP-binding"/>
    <property type="match status" value="1"/>
</dbReference>
<dbReference type="InterPro" id="IPR025110">
    <property type="entry name" value="AMP-bd_C"/>
</dbReference>
<dbReference type="InterPro" id="IPR020845">
    <property type="entry name" value="AMP-binding_CS"/>
</dbReference>
<feature type="domain" description="AMP-dependent synthetase/ligase" evidence="3">
    <location>
        <begin position="26"/>
        <end position="363"/>
    </location>
</feature>
<keyword evidence="6" id="KW-1185">Reference proteome</keyword>
<evidence type="ECO:0000313" key="6">
    <source>
        <dbReference type="Proteomes" id="UP000183585"/>
    </source>
</evidence>
<dbReference type="Proteomes" id="UP000183585">
    <property type="component" value="Unassembled WGS sequence"/>
</dbReference>
<keyword evidence="2" id="KW-0436">Ligase</keyword>
<dbReference type="CDD" id="cd04433">
    <property type="entry name" value="AFD_class_I"/>
    <property type="match status" value="1"/>
</dbReference>
<dbReference type="InterPro" id="IPR042099">
    <property type="entry name" value="ANL_N_sf"/>
</dbReference>
<dbReference type="PROSITE" id="PS00455">
    <property type="entry name" value="AMP_BINDING"/>
    <property type="match status" value="1"/>
</dbReference>
<evidence type="ECO:0000313" key="5">
    <source>
        <dbReference type="EMBL" id="SCF20938.1"/>
    </source>
</evidence>
<dbReference type="RefSeq" id="WP_074475136.1">
    <property type="nucleotide sequence ID" value="NZ_FMCT01000006.1"/>
</dbReference>
<dbReference type="SUPFAM" id="SSF56801">
    <property type="entry name" value="Acetyl-CoA synthetase-like"/>
    <property type="match status" value="1"/>
</dbReference>
<dbReference type="PANTHER" id="PTHR43201:SF5">
    <property type="entry name" value="MEDIUM-CHAIN ACYL-COA LIGASE ACSF2, MITOCHONDRIAL"/>
    <property type="match status" value="1"/>
</dbReference>